<protein>
    <submittedName>
        <fullName evidence="2">Uncharacterized protein</fullName>
    </submittedName>
</protein>
<dbReference type="RefSeq" id="XP_068348330.1">
    <property type="nucleotide sequence ID" value="XM_068490503.1"/>
</dbReference>
<dbReference type="AlphaFoldDB" id="A0A1J4J930"/>
<dbReference type="GeneID" id="94825207"/>
<dbReference type="SUPFAM" id="SSF90257">
    <property type="entry name" value="Myosin rod fragments"/>
    <property type="match status" value="1"/>
</dbReference>
<dbReference type="Proteomes" id="UP000179807">
    <property type="component" value="Unassembled WGS sequence"/>
</dbReference>
<reference evidence="2" key="1">
    <citation type="submission" date="2016-10" db="EMBL/GenBank/DDBJ databases">
        <authorList>
            <person name="Benchimol M."/>
            <person name="Almeida L.G."/>
            <person name="Vasconcelos A.T."/>
            <person name="Perreira-Neves A."/>
            <person name="Rosa I.A."/>
            <person name="Tasca T."/>
            <person name="Bogo M.R."/>
            <person name="de Souza W."/>
        </authorList>
    </citation>
    <scope>NUCLEOTIDE SEQUENCE [LARGE SCALE GENOMIC DNA]</scope>
    <source>
        <strain evidence="2">K</strain>
    </source>
</reference>
<feature type="coiled-coil region" evidence="1">
    <location>
        <begin position="193"/>
        <end position="262"/>
    </location>
</feature>
<evidence type="ECO:0000313" key="2">
    <source>
        <dbReference type="EMBL" id="OHS95193.1"/>
    </source>
</evidence>
<keyword evidence="3" id="KW-1185">Reference proteome</keyword>
<name>A0A1J4J930_9EUKA</name>
<comment type="caution">
    <text evidence="2">The sequence shown here is derived from an EMBL/GenBank/DDBJ whole genome shotgun (WGS) entry which is preliminary data.</text>
</comment>
<proteinExistence type="predicted"/>
<accession>A0A1J4J930</accession>
<evidence type="ECO:0000256" key="1">
    <source>
        <dbReference type="SAM" id="Coils"/>
    </source>
</evidence>
<dbReference type="VEuPathDB" id="TrichDB:TRFO_02125"/>
<gene>
    <name evidence="2" type="ORF">TRFO_02125</name>
</gene>
<evidence type="ECO:0000313" key="3">
    <source>
        <dbReference type="Proteomes" id="UP000179807"/>
    </source>
</evidence>
<keyword evidence="1" id="KW-0175">Coiled coil</keyword>
<sequence length="285" mass="33396">MDKDVEKACSTFRTYVRMLRKGINDTCYFFQDDGLNLTVFLDTFPKIDENYTKLFMANNLVPNEKIDAMEKFFENIFPPLDTSEVVQKVEPLIIEANATLQKRLSEIDMTKLDEKKKASYENIRKQIDSLSKPFEVEEIVDVIQLTKQMGNFFLPPIQVQTEDLRDSLEKYIAAFQINKAVKSLKAFVVPPKMTEEQAEIKRLNETIKKLNATIKEQKDQISKLQQEKMTFKRENIQLKKENEVYKQQNDDLVKRNNQMNNRLSELPAMRNALEGIAKLYMEENK</sequence>
<dbReference type="EMBL" id="MLAK01001259">
    <property type="protein sequence ID" value="OHS95193.1"/>
    <property type="molecule type" value="Genomic_DNA"/>
</dbReference>
<organism evidence="2 3">
    <name type="scientific">Tritrichomonas foetus</name>
    <dbReference type="NCBI Taxonomy" id="1144522"/>
    <lineage>
        <taxon>Eukaryota</taxon>
        <taxon>Metamonada</taxon>
        <taxon>Parabasalia</taxon>
        <taxon>Tritrichomonadida</taxon>
        <taxon>Tritrichomonadidae</taxon>
        <taxon>Tritrichomonas</taxon>
    </lineage>
</organism>